<feature type="domain" description="Integrase catalytic" evidence="20">
    <location>
        <begin position="1550"/>
        <end position="1709"/>
    </location>
</feature>
<dbReference type="InterPro" id="IPR010285">
    <property type="entry name" value="DNA_helicase_pif1-like_DEAD"/>
</dbReference>
<gene>
    <name evidence="21" type="ORF">M9458_056371</name>
</gene>
<dbReference type="CDD" id="cd09274">
    <property type="entry name" value="RNase_HI_RT_Ty3"/>
    <property type="match status" value="1"/>
</dbReference>
<keyword evidence="22" id="KW-1185">Reference proteome</keyword>
<feature type="domain" description="Reverse transcriptase" evidence="19">
    <location>
        <begin position="1032"/>
        <end position="1211"/>
    </location>
</feature>
<evidence type="ECO:0000256" key="7">
    <source>
        <dbReference type="ARBA" id="ARBA00022842"/>
    </source>
</evidence>
<accession>A0ABD0MEV7</accession>
<dbReference type="GO" id="GO:0005634">
    <property type="term" value="C:nucleus"/>
    <property type="evidence" value="ECO:0007669"/>
    <property type="project" value="UniProtKB-SubCell"/>
</dbReference>
<dbReference type="Gene3D" id="2.40.50.40">
    <property type="match status" value="1"/>
</dbReference>
<dbReference type="InterPro" id="IPR016197">
    <property type="entry name" value="Chromo-like_dom_sf"/>
</dbReference>
<evidence type="ECO:0000256" key="1">
    <source>
        <dbReference type="ARBA" id="ARBA00004123"/>
    </source>
</evidence>
<dbReference type="InterPro" id="IPR001584">
    <property type="entry name" value="Integrase_cat-core"/>
</dbReference>
<keyword evidence="11" id="KW-0238">DNA-binding</keyword>
<keyword evidence="8" id="KW-0229">DNA integration</keyword>
<dbReference type="EMBL" id="JAMKFB020000707">
    <property type="protein sequence ID" value="KAL0148309.1"/>
    <property type="molecule type" value="Genomic_DNA"/>
</dbReference>
<keyword evidence="7" id="KW-0460">Magnesium</keyword>
<evidence type="ECO:0000259" key="18">
    <source>
        <dbReference type="PROSITE" id="PS50158"/>
    </source>
</evidence>
<feature type="region of interest" description="Disordered" evidence="16">
    <location>
        <begin position="795"/>
        <end position="815"/>
    </location>
</feature>
<dbReference type="SUPFAM" id="SSF52540">
    <property type="entry name" value="P-loop containing nucleoside triphosphate hydrolases"/>
    <property type="match status" value="1"/>
</dbReference>
<keyword evidence="15" id="KW-0547">Nucleotide-binding</keyword>
<dbReference type="GO" id="GO:0043139">
    <property type="term" value="F:5'-3' DNA helicase activity"/>
    <property type="evidence" value="ECO:0007669"/>
    <property type="project" value="UniProtKB-EC"/>
</dbReference>
<dbReference type="InterPro" id="IPR001878">
    <property type="entry name" value="Znf_CCHC"/>
</dbReference>
<keyword evidence="15" id="KW-0347">Helicase</keyword>
<name>A0ABD0MEV7_CIRMR</name>
<evidence type="ECO:0000259" key="20">
    <source>
        <dbReference type="PROSITE" id="PS50994"/>
    </source>
</evidence>
<comment type="caution">
    <text evidence="21">The sequence shown here is derived from an EMBL/GenBank/DDBJ whole genome shotgun (WGS) entry which is preliminary data.</text>
</comment>
<dbReference type="CDD" id="cd00303">
    <property type="entry name" value="retropepsin_like"/>
    <property type="match status" value="1"/>
</dbReference>
<dbReference type="InterPro" id="IPR041588">
    <property type="entry name" value="Integrase_H2C2"/>
</dbReference>
<feature type="region of interest" description="Disordered" evidence="16">
    <location>
        <begin position="521"/>
        <end position="540"/>
    </location>
</feature>
<dbReference type="Pfam" id="PF17921">
    <property type="entry name" value="Integrase_H2C2"/>
    <property type="match status" value="1"/>
</dbReference>
<dbReference type="PROSITE" id="PS50158">
    <property type="entry name" value="ZF_CCHC"/>
    <property type="match status" value="1"/>
</dbReference>
<dbReference type="PANTHER" id="PTHR37984">
    <property type="entry name" value="PROTEIN CBG26694"/>
    <property type="match status" value="1"/>
</dbReference>
<sequence length="3372" mass="375475">MIIMVRRYKMDKLFQRKMKESMARRYKTDDLFQKKTKDCIARRYASDSQQRAVHGAVVKQSTVCQGLVVSPSYCRTQGHLDAATFEFLPDDDLDDTEEKQEVGVSEQDDQNISTEEKDELRPGLTLDTCMLPLDIGQDLLSFGGGIFSIAPAQGKKPVGFFKIPKLKAMAFPVQFCTGQNTIDEAREVALSPSMYFNARLFCVDSRFAKDQSYPFIAQFVTETHMARNSMSIQLRKGKPVMRDGRRISNKLLQDDLEVERLVHSCDATRFMQPLRGTPSYWEKMLRELQAMIRQLGTPTFFCTFSAAEMRWPEVITPIKVQQGEEVDFSELDWMTKCEILQSNPVTVMRMFEKRVYALMIHLLLSPAQPTGESLWLPLSRASGNLLRSFNYISHHPVPGAHHFRFRVSQFTSFLVAILACLAGSPFAKFCMVMPSILSVFLSDCLSVANRTVNAVCEPLLPALCRPPLLSRIIVFDRCRPRPFAWTITIPLDLPSPHQSAVVDLRLFTLLDSIKLLHMDPTSHDSSITASQKTSPPTDPATVNQIATEMSAQATLLTQHQQQLDRGIVIVHAKGRGRQRSNTIIRESSGGRQRAGSNGSHTALTAIQGLQTATPPVAPPPPAQLPGAQSVTASPRLAFPEKFDGTAAKCKGFLLQCTLFVNQQPNLYATDESKIAFVCSLLTGRALDWATAVWNLGQSTYPSFSTFLQKFKEVFQPSPESSEAGEQIVALRQGRRTVLITPWNSAPWQRRLHYRKGLNQDLQVELACRDEGLTLNQYIDLSIRIDNVMRSRKPNRPLTNVFQTQPSTPSAPEPMQLGTTKLTVKERERRIRNNLCLYCGQAGHIRATCPTRPLRPPTSVSVTRSSLNRCEIPVILSSDGISIKTNALIDSGAAGNFIDRDFVKANQLPILSCASPVAVAALDGRPLGSGRIDHTTDDLTLRFEPCHHETIRNHHSLITPPKSATHPPNSTIPTEYQDLLEAFSTIKATELPPHRPGDCAIELKPGAVPPRGRIYPLSQPETAAMERYIEEELAKGFIRPSTSPASAGFFFVKKKDGGLRPCIDYRSLNEVTIKYRYPLPLVPPALEQLRSARFYTKLDLRSAYNLIRIREGDEWKTAFSTASGHYEYLVMPFGLANSPSFFQAFVNEVFRDMLNQCVIVYIDDILIFSNSFAEHVQHVRAVLQRLIQHKLYAKEEKCQFHQQSIAFLGYVISPEGVAMDDSKVNAVRDWPRPKTLKELQRFLGFSNFYRRFIRNFSTVAAPLTSMVKRGKVHLTWSPDAVQAFHELRQRFTTAPILRHPDPQLPFLVEVDASSTGVGAVLSQRQGQPPKTFPCAFFSHKLSPAERNYDVGNRELLAIKLALEEWRHWLEGARHPFIILTDHKNLEYLRAAKVLNHRQARWALFFTRFNYEIHYRPGSQNLKADALSRVHEPDHVVHSENIIPSSVIVAPVTWDVMTQITEAQAQDPPPADCSNNLTYVPASLRPQVLSEVHATPSSGHPGIEATIHLLHNRFWWSSLRSDTTAFVKNCAVCNTSRTPRQLPAGLLQPLPVPNRPWSHLAVDFVTDLPPSQGHTVILSVVDRFSKGCRFIPLPKLPTAMETAEALCNSVFRFYGLPEDIVSDRGPQFTSRLWSRFFHLLGVNVSLTSGYHPEANGQVERLNQELTRFLRAYCQDHQEDWSRYLLWAEYAQNSIRKPSTNLTPFQCVLGFQPPLFPWSGEPSDLPVVNSWFQRSEETWSWAHVHLQRVVRRNQAQADRRRRPAPSYEPGQWVWLSTRDLRLRLPCKKLSPRYVGPFKIIRQITPVSFRLELPAEYRISPTFHVSLLKPAGRPEEREFLDETAPQRPAPLIIDGEEAYRVNTILDSRRRNGRLQYLVDWEGYGPEERSWVPAEDILDPSLTADFHSTHPDRPGPLASSRLQSLGNLLRSFNYISHHPVPGAHHFRFRVSQFTSFLVAILACLAGSPFAKFCMVMPSILSVFLSDCLSVANRTVNAVCEPLLPAPCRPPLLSRIIVFDRCRPRPFAWTITIPLDLPSPHQSAVVDLRLFTLLDSIKLLHMDPTRVSSQRKPTSSSAGLGKGAPEFENQSDQVVCDFIDRYITCHVILLKRDPKEAWVNGYIPDLLRAWNANMDIQFVLDSYSCIMYMLSYISKPPYQGLGNTLDEILIIDEKSMISKDMFAYINWRLQQIKGSKKPFGGISCLAVGDYYQLPPLGKAKPLCVFEEDVLDNFQIITLAEIMRQKEDLSFAELLNRLREDCPCDALHIFATNKEAHKYNTETVQALYPDIITIDAEDYIQGMTIQSAVVSLKKIFEPGMAYVSLSRTTSLHGLHITDFDDKKIYADPEITASLQAMRRAPVEEIMPLLQHVRENRQEHTLTIVHHNTEGLGPHITDIRCHHELRIFYILSPHPWTVCYRSLCCFMGYFLFGGHIRRPKPNRPLQSIVWPVPVTEYFVTQRSSGFCTQITMDPASHLFRLRQGNQPIEDYVTDFCELCYLYIDYALLLSGSPFTVGIADKGPRNPAVTPMPQPAHIMSTKPKPAQHSHAMPAKPQPAHITSFAPRPAHVTSSAPGPAHAMPAIPGPARAMPAAQGSAHAMPTRPESAPVMAALLQPAHKMAAIPEPVHKMAAIPEPVHKMAAIPKPVHKMAAIPKPVHKMATPTEPPAKMAATPEPHHAKIISSKFRLMSAIPKASQVMADPLMSSQVRAALSVPSQVTAVIPEPHQVTAVTSESSQVTAVVLESSQDTAAVLHESSQDTAVLHESSQDTAVLHESSQDTAVPHESCQVPHESSQVTAVPHEPSQATVDLHEPSQVTADLHEPSQVTAVVAESSQATADLHEPSQVTADLHETNQATADLPEPSQVTADLHEPSQVTAGLHESRQVTADSSESRQVTADLSESCQDVTDLPGSSQETAALLTTPLHNMAASTGPRQATAVLPEPHQVLSDLPKPRHISADPLKPRHVSADLQEPCHVSADLLEPRHVSPDLLEPRHVSADLLEPCHVSADIPEPRQFLAAFSKPHQVSFQLPSHAEPTLPSRVSTSPLFTVLPVMAVAILCMWATRCTPEASSDHESAPEALFEHEPAPEASSVQEPAPEASSVPEFAPMPPEVSASTVDPPMGAASSYELSAHHVTAKKAYHELSACHVTVKKTNNELSVHHVTVKETNYEPSVLLWMSLLLSALLALSVPQWLPVLPALPASPWLPALPAPPWLLALPAPPWLQAPPNQTWWTSVPVFHGLLQLHGPGPPRLHCLPQLHGPAPRFQVLQCFTVCHCSMAQVLHCLLLFHGPGPPVLHCLSLLYDPGPPPLHGPGPRPTSCFASVPPPPWTVVVLTARSHSKRGGFCNATPAEGALTHGLSVTSPSVASLVISCLVAI</sequence>
<dbReference type="Pfam" id="PF17919">
    <property type="entry name" value="RT_RNaseH_2"/>
    <property type="match status" value="1"/>
</dbReference>
<feature type="region of interest" description="Disordered" evidence="16">
    <location>
        <begin position="2060"/>
        <end position="2079"/>
    </location>
</feature>
<evidence type="ECO:0000313" key="21">
    <source>
        <dbReference type="EMBL" id="KAL0148309.1"/>
    </source>
</evidence>
<dbReference type="PROSITE" id="PS50994">
    <property type="entry name" value="INTEGRASE"/>
    <property type="match status" value="1"/>
</dbReference>
<dbReference type="GO" id="GO:0004190">
    <property type="term" value="F:aspartic-type endopeptidase activity"/>
    <property type="evidence" value="ECO:0007669"/>
    <property type="project" value="UniProtKB-KW"/>
</dbReference>
<keyword evidence="14" id="KW-0863">Zinc-finger</keyword>
<keyword evidence="15" id="KW-0234">DNA repair</keyword>
<organism evidence="21 22">
    <name type="scientific">Cirrhinus mrigala</name>
    <name type="common">Mrigala</name>
    <dbReference type="NCBI Taxonomy" id="683832"/>
    <lineage>
        <taxon>Eukaryota</taxon>
        <taxon>Metazoa</taxon>
        <taxon>Chordata</taxon>
        <taxon>Craniata</taxon>
        <taxon>Vertebrata</taxon>
        <taxon>Euteleostomi</taxon>
        <taxon>Actinopterygii</taxon>
        <taxon>Neopterygii</taxon>
        <taxon>Teleostei</taxon>
        <taxon>Ostariophysi</taxon>
        <taxon>Cypriniformes</taxon>
        <taxon>Cyprinidae</taxon>
        <taxon>Labeoninae</taxon>
        <taxon>Labeonini</taxon>
        <taxon>Cirrhinus</taxon>
    </lineage>
</organism>
<protein>
    <recommendedName>
        <fullName evidence="15">ATP-dependent DNA helicase</fullName>
        <ecNumber evidence="15">5.6.2.3</ecNumber>
    </recommendedName>
</protein>
<dbReference type="InterPro" id="IPR023780">
    <property type="entry name" value="Chromo_domain"/>
</dbReference>
<dbReference type="PROSITE" id="PS50013">
    <property type="entry name" value="CHROMO_2"/>
    <property type="match status" value="1"/>
</dbReference>
<dbReference type="GO" id="GO:0003677">
    <property type="term" value="F:DNA binding"/>
    <property type="evidence" value="ECO:0007669"/>
    <property type="project" value="UniProtKB-KW"/>
</dbReference>
<feature type="domain" description="CCHC-type" evidence="18">
    <location>
        <begin position="835"/>
        <end position="849"/>
    </location>
</feature>
<keyword evidence="13" id="KW-0511">Multifunctional enzyme</keyword>
<keyword evidence="10" id="KW-0808">Transferase</keyword>
<dbReference type="Gene3D" id="3.30.420.10">
    <property type="entry name" value="Ribonuclease H-like superfamily/Ribonuclease H"/>
    <property type="match status" value="1"/>
</dbReference>
<keyword evidence="9" id="KW-0695">RNA-directed DNA polymerase</keyword>
<comment type="catalytic activity">
    <reaction evidence="15">
        <text>ATP + H2O = ADP + phosphate + H(+)</text>
        <dbReference type="Rhea" id="RHEA:13065"/>
        <dbReference type="ChEBI" id="CHEBI:15377"/>
        <dbReference type="ChEBI" id="CHEBI:15378"/>
        <dbReference type="ChEBI" id="CHEBI:30616"/>
        <dbReference type="ChEBI" id="CHEBI:43474"/>
        <dbReference type="ChEBI" id="CHEBI:456216"/>
        <dbReference type="EC" id="5.6.2.3"/>
    </reaction>
</comment>
<evidence type="ECO:0000256" key="14">
    <source>
        <dbReference type="PROSITE-ProRule" id="PRU00047"/>
    </source>
</evidence>
<dbReference type="InterPro" id="IPR043128">
    <property type="entry name" value="Rev_trsase/Diguanyl_cyclase"/>
</dbReference>
<evidence type="ECO:0000256" key="4">
    <source>
        <dbReference type="ARBA" id="ARBA00022723"/>
    </source>
</evidence>
<evidence type="ECO:0000256" key="8">
    <source>
        <dbReference type="ARBA" id="ARBA00022908"/>
    </source>
</evidence>
<dbReference type="EC" id="5.6.2.3" evidence="15"/>
<comment type="similarity">
    <text evidence="15">Belongs to the helicase family.</text>
</comment>
<dbReference type="InterPro" id="IPR027417">
    <property type="entry name" value="P-loop_NTPase"/>
</dbReference>
<feature type="compositionally biased region" description="Polar residues" evidence="16">
    <location>
        <begin position="523"/>
        <end position="540"/>
    </location>
</feature>
<dbReference type="FunFam" id="3.30.70.270:FF:000020">
    <property type="entry name" value="Transposon Tf2-6 polyprotein-like Protein"/>
    <property type="match status" value="1"/>
</dbReference>
<dbReference type="GO" id="GO:0006508">
    <property type="term" value="P:proteolysis"/>
    <property type="evidence" value="ECO:0007669"/>
    <property type="project" value="UniProtKB-KW"/>
</dbReference>
<dbReference type="InterPro" id="IPR000953">
    <property type="entry name" value="Chromo/chromo_shadow_dom"/>
</dbReference>
<dbReference type="CDD" id="cd01647">
    <property type="entry name" value="RT_LTR"/>
    <property type="match status" value="1"/>
</dbReference>
<dbReference type="InterPro" id="IPR050951">
    <property type="entry name" value="Retrovirus_Pol_polyprotein"/>
</dbReference>
<proteinExistence type="inferred from homology"/>
<dbReference type="Gene3D" id="3.40.50.300">
    <property type="entry name" value="P-loop containing nucleotide triphosphate hydrolases"/>
    <property type="match status" value="1"/>
</dbReference>
<dbReference type="InterPro" id="IPR056924">
    <property type="entry name" value="SH3_Tf2-1"/>
</dbReference>
<dbReference type="InterPro" id="IPR032549">
    <property type="entry name" value="DUF4939"/>
</dbReference>
<dbReference type="Pfam" id="PF00385">
    <property type="entry name" value="Chromo"/>
    <property type="match status" value="1"/>
</dbReference>
<dbReference type="Pfam" id="PF05970">
    <property type="entry name" value="PIF1"/>
    <property type="match status" value="1"/>
</dbReference>
<dbReference type="PROSITE" id="PS50878">
    <property type="entry name" value="RT_POL"/>
    <property type="match status" value="1"/>
</dbReference>
<keyword evidence="6 15" id="KW-0378">Hydrolase</keyword>
<dbReference type="FunFam" id="3.30.420.10:FF:000032">
    <property type="entry name" value="Retrovirus-related Pol polyprotein from transposon 297-like Protein"/>
    <property type="match status" value="1"/>
</dbReference>
<evidence type="ECO:0000313" key="22">
    <source>
        <dbReference type="Proteomes" id="UP001529510"/>
    </source>
</evidence>
<dbReference type="Proteomes" id="UP001529510">
    <property type="component" value="Unassembled WGS sequence"/>
</dbReference>
<dbReference type="FunFam" id="1.10.340.70:FF:000001">
    <property type="entry name" value="Retrovirus-related Pol polyprotein from transposon gypsy-like Protein"/>
    <property type="match status" value="1"/>
</dbReference>
<dbReference type="GO" id="GO:0006310">
    <property type="term" value="P:DNA recombination"/>
    <property type="evidence" value="ECO:0007669"/>
    <property type="project" value="UniProtKB-KW"/>
</dbReference>
<dbReference type="Gene3D" id="3.30.70.270">
    <property type="match status" value="2"/>
</dbReference>
<dbReference type="PANTHER" id="PTHR37984:SF5">
    <property type="entry name" value="PROTEIN NYNRIN-LIKE"/>
    <property type="match status" value="1"/>
</dbReference>
<dbReference type="GO" id="GO:0015074">
    <property type="term" value="P:DNA integration"/>
    <property type="evidence" value="ECO:0007669"/>
    <property type="project" value="UniProtKB-KW"/>
</dbReference>
<evidence type="ECO:0000256" key="6">
    <source>
        <dbReference type="ARBA" id="ARBA00022801"/>
    </source>
</evidence>
<dbReference type="Pfam" id="PF24626">
    <property type="entry name" value="SH3_Tf2-1"/>
    <property type="match status" value="1"/>
</dbReference>
<keyword evidence="15" id="KW-0227">DNA damage</keyword>
<feature type="compositionally biased region" description="Polar residues" evidence="16">
    <location>
        <begin position="796"/>
        <end position="809"/>
    </location>
</feature>
<dbReference type="InterPro" id="IPR000477">
    <property type="entry name" value="RT_dom"/>
</dbReference>
<keyword evidence="10" id="KW-0239">DNA-directed DNA polymerase</keyword>
<evidence type="ECO:0000256" key="12">
    <source>
        <dbReference type="ARBA" id="ARBA00023172"/>
    </source>
</evidence>
<feature type="domain" description="Chromo" evidence="17">
    <location>
        <begin position="1855"/>
        <end position="1913"/>
    </location>
</feature>
<keyword evidence="15" id="KW-0067">ATP-binding</keyword>
<reference evidence="21 22" key="1">
    <citation type="submission" date="2024-05" db="EMBL/GenBank/DDBJ databases">
        <title>Genome sequencing and assembly of Indian major carp, Cirrhinus mrigala (Hamilton, 1822).</title>
        <authorList>
            <person name="Mohindra V."/>
            <person name="Chowdhury L.M."/>
            <person name="Lal K."/>
            <person name="Jena J.K."/>
        </authorList>
    </citation>
    <scope>NUCLEOTIDE SEQUENCE [LARGE SCALE GENOMIC DNA]</scope>
    <source>
        <strain evidence="21">CM1030</strain>
        <tissue evidence="21">Blood</tissue>
    </source>
</reference>
<evidence type="ECO:0000256" key="16">
    <source>
        <dbReference type="SAM" id="MobiDB-lite"/>
    </source>
</evidence>
<dbReference type="InterPro" id="IPR012337">
    <property type="entry name" value="RNaseH-like_sf"/>
</dbReference>
<evidence type="ECO:0000256" key="9">
    <source>
        <dbReference type="ARBA" id="ARBA00022918"/>
    </source>
</evidence>
<evidence type="ECO:0000256" key="2">
    <source>
        <dbReference type="ARBA" id="ARBA00010879"/>
    </source>
</evidence>
<evidence type="ECO:0000259" key="17">
    <source>
        <dbReference type="PROSITE" id="PS50013"/>
    </source>
</evidence>
<dbReference type="SUPFAM" id="SSF57756">
    <property type="entry name" value="Retrovirus zinc finger-like domains"/>
    <property type="match status" value="1"/>
</dbReference>
<evidence type="ECO:0000256" key="10">
    <source>
        <dbReference type="ARBA" id="ARBA00022932"/>
    </source>
</evidence>
<keyword evidence="10" id="KW-0548">Nucleotidyltransferase</keyword>
<keyword evidence="3" id="KW-0645">Protease</keyword>
<dbReference type="GO" id="GO:0003964">
    <property type="term" value="F:RNA-directed DNA polymerase activity"/>
    <property type="evidence" value="ECO:0007669"/>
    <property type="project" value="UniProtKB-KW"/>
</dbReference>
<evidence type="ECO:0000256" key="15">
    <source>
        <dbReference type="RuleBase" id="RU363044"/>
    </source>
</evidence>
<dbReference type="InterPro" id="IPR025476">
    <property type="entry name" value="Helitron_helicase-like"/>
</dbReference>
<keyword evidence="4" id="KW-0479">Metal-binding</keyword>
<dbReference type="Pfam" id="PF00665">
    <property type="entry name" value="rve"/>
    <property type="match status" value="1"/>
</dbReference>
<dbReference type="SMART" id="SM00298">
    <property type="entry name" value="CHROMO"/>
    <property type="match status" value="1"/>
</dbReference>
<dbReference type="InterPro" id="IPR036875">
    <property type="entry name" value="Znf_CCHC_sf"/>
</dbReference>
<dbReference type="SUPFAM" id="SSF56672">
    <property type="entry name" value="DNA/RNA polymerases"/>
    <property type="match status" value="1"/>
</dbReference>
<comment type="subcellular location">
    <subcellularLocation>
        <location evidence="1">Nucleus</location>
    </subcellularLocation>
</comment>
<keyword evidence="14" id="KW-0862">Zinc</keyword>
<dbReference type="Gene3D" id="1.10.340.70">
    <property type="match status" value="1"/>
</dbReference>
<feature type="region of interest" description="Disordered" evidence="16">
    <location>
        <begin position="2530"/>
        <end position="2596"/>
    </location>
</feature>
<feature type="compositionally biased region" description="Basic and acidic residues" evidence="16">
    <location>
        <begin position="3065"/>
        <end position="3081"/>
    </location>
</feature>
<evidence type="ECO:0000256" key="13">
    <source>
        <dbReference type="ARBA" id="ARBA00023268"/>
    </source>
</evidence>
<dbReference type="Gene3D" id="3.10.10.10">
    <property type="entry name" value="HIV Type 1 Reverse Transcriptase, subunit A, domain 1"/>
    <property type="match status" value="1"/>
</dbReference>
<dbReference type="FunFam" id="3.10.20.370:FF:000003">
    <property type="entry name" value="Transposon Tf2-6 polyprotein"/>
    <property type="match status" value="1"/>
</dbReference>
<dbReference type="SUPFAM" id="SSF53098">
    <property type="entry name" value="Ribonuclease H-like"/>
    <property type="match status" value="1"/>
</dbReference>
<keyword evidence="12 15" id="KW-0233">DNA recombination</keyword>
<comment type="cofactor">
    <cofactor evidence="15">
        <name>Mg(2+)</name>
        <dbReference type="ChEBI" id="CHEBI:18420"/>
    </cofactor>
</comment>
<evidence type="ECO:0000256" key="5">
    <source>
        <dbReference type="ARBA" id="ARBA00022750"/>
    </source>
</evidence>
<dbReference type="GO" id="GO:0003887">
    <property type="term" value="F:DNA-directed DNA polymerase activity"/>
    <property type="evidence" value="ECO:0007669"/>
    <property type="project" value="UniProtKB-KW"/>
</dbReference>
<dbReference type="GO" id="GO:0006281">
    <property type="term" value="P:DNA repair"/>
    <property type="evidence" value="ECO:0007669"/>
    <property type="project" value="UniProtKB-KW"/>
</dbReference>
<dbReference type="InterPro" id="IPR041577">
    <property type="entry name" value="RT_RNaseH_2"/>
</dbReference>
<feature type="region of interest" description="Disordered" evidence="16">
    <location>
        <begin position="3063"/>
        <end position="3111"/>
    </location>
</feature>
<feature type="region of interest" description="Disordered" evidence="16">
    <location>
        <begin position="96"/>
        <end position="116"/>
    </location>
</feature>
<evidence type="ECO:0000256" key="11">
    <source>
        <dbReference type="ARBA" id="ARBA00023125"/>
    </source>
</evidence>
<evidence type="ECO:0000259" key="19">
    <source>
        <dbReference type="PROSITE" id="PS50878"/>
    </source>
</evidence>
<dbReference type="InterPro" id="IPR036397">
    <property type="entry name" value="RNaseH_sf"/>
</dbReference>
<feature type="compositionally biased region" description="Polar residues" evidence="16">
    <location>
        <begin position="2060"/>
        <end position="2072"/>
    </location>
</feature>
<dbReference type="Pfam" id="PF16297">
    <property type="entry name" value="DUF4939"/>
    <property type="match status" value="1"/>
</dbReference>
<dbReference type="InterPro" id="IPR043502">
    <property type="entry name" value="DNA/RNA_pol_sf"/>
</dbReference>
<evidence type="ECO:0000256" key="3">
    <source>
        <dbReference type="ARBA" id="ARBA00022670"/>
    </source>
</evidence>
<dbReference type="Pfam" id="PF00078">
    <property type="entry name" value="RVT_1"/>
    <property type="match status" value="1"/>
</dbReference>
<comment type="similarity">
    <text evidence="2">Belongs to the beta type-B retroviral polymerase family. HERV class-II K(HML-2) pol subfamily.</text>
</comment>
<keyword evidence="5" id="KW-0064">Aspartyl protease</keyword>
<dbReference type="GO" id="GO:0008270">
    <property type="term" value="F:zinc ion binding"/>
    <property type="evidence" value="ECO:0007669"/>
    <property type="project" value="UniProtKB-KW"/>
</dbReference>
<dbReference type="GO" id="GO:0005524">
    <property type="term" value="F:ATP binding"/>
    <property type="evidence" value="ECO:0007669"/>
    <property type="project" value="UniProtKB-KW"/>
</dbReference>
<dbReference type="SUPFAM" id="SSF54160">
    <property type="entry name" value="Chromo domain-like"/>
    <property type="match status" value="1"/>
</dbReference>
<dbReference type="Pfam" id="PF14214">
    <property type="entry name" value="Helitron_like_N"/>
    <property type="match status" value="1"/>
</dbReference>